<accession>A0ABV4WJI6</accession>
<gene>
    <name evidence="1" type="ORF">ACE1CA_12070</name>
</gene>
<protein>
    <submittedName>
        <fullName evidence="1">Uncharacterized protein</fullName>
    </submittedName>
</protein>
<organism evidence="1 2">
    <name type="scientific">Floridaenema evergladense BLCC-F167</name>
    <dbReference type="NCBI Taxonomy" id="3153639"/>
    <lineage>
        <taxon>Bacteria</taxon>
        <taxon>Bacillati</taxon>
        <taxon>Cyanobacteriota</taxon>
        <taxon>Cyanophyceae</taxon>
        <taxon>Oscillatoriophycideae</taxon>
        <taxon>Aerosakkonematales</taxon>
        <taxon>Aerosakkonemataceae</taxon>
        <taxon>Floridanema</taxon>
        <taxon>Floridanema evergladense</taxon>
    </lineage>
</organism>
<keyword evidence="2" id="KW-1185">Reference proteome</keyword>
<name>A0ABV4WJI6_9CYAN</name>
<evidence type="ECO:0000313" key="2">
    <source>
        <dbReference type="Proteomes" id="UP001576780"/>
    </source>
</evidence>
<sequence>MWSFCRFLHLVITGEEIKVSLRAIAGSKRIIKQSQLPLFPKFEKHNFTIGLLSISGAVF</sequence>
<dbReference type="EMBL" id="JBHFNT010000101">
    <property type="protein sequence ID" value="MFB2835258.1"/>
    <property type="molecule type" value="Genomic_DNA"/>
</dbReference>
<dbReference type="Proteomes" id="UP001576780">
    <property type="component" value="Unassembled WGS sequence"/>
</dbReference>
<evidence type="ECO:0000313" key="1">
    <source>
        <dbReference type="EMBL" id="MFB2835258.1"/>
    </source>
</evidence>
<comment type="caution">
    <text evidence="1">The sequence shown here is derived from an EMBL/GenBank/DDBJ whole genome shotgun (WGS) entry which is preliminary data.</text>
</comment>
<proteinExistence type="predicted"/>
<reference evidence="1 2" key="1">
    <citation type="submission" date="2024-09" db="EMBL/GenBank/DDBJ databases">
        <title>Floridaenema gen nov. (Aerosakkonemataceae, Aerosakkonematales ord. nov., Cyanobacteria) from benthic tropical and subtropical fresh waters, with the description of four new species.</title>
        <authorList>
            <person name="Moretto J.A."/>
            <person name="Berthold D.E."/>
            <person name="Lefler F.W."/>
            <person name="Huang I.-S."/>
            <person name="Laughinghouse H. IV."/>
        </authorList>
    </citation>
    <scope>NUCLEOTIDE SEQUENCE [LARGE SCALE GENOMIC DNA]</scope>
    <source>
        <strain evidence="1 2">BLCC-F167</strain>
    </source>
</reference>